<sequence>MKDLDELLTGMPEKKPEVPLPSLDEQKKIAAELKELEEKGELTPEILEKYFGKICPE</sequence>
<name>A0A1C3EKN2_9GAMM</name>
<protein>
    <submittedName>
        <fullName evidence="1">ATPase</fullName>
    </submittedName>
</protein>
<dbReference type="EMBL" id="LYBM01000013">
    <property type="protein sequence ID" value="ODA33789.1"/>
    <property type="molecule type" value="Genomic_DNA"/>
</dbReference>
<keyword evidence="2" id="KW-1185">Reference proteome</keyword>
<comment type="caution">
    <text evidence="1">The sequence shown here is derived from an EMBL/GenBank/DDBJ whole genome shotgun (WGS) entry which is preliminary data.</text>
</comment>
<evidence type="ECO:0000313" key="1">
    <source>
        <dbReference type="EMBL" id="ODA33789.1"/>
    </source>
</evidence>
<dbReference type="Proteomes" id="UP000094936">
    <property type="component" value="Unassembled WGS sequence"/>
</dbReference>
<organism evidence="1 2">
    <name type="scientific">Veronia pacifica</name>
    <dbReference type="NCBI Taxonomy" id="1080227"/>
    <lineage>
        <taxon>Bacteria</taxon>
        <taxon>Pseudomonadati</taxon>
        <taxon>Pseudomonadota</taxon>
        <taxon>Gammaproteobacteria</taxon>
        <taxon>Vibrionales</taxon>
        <taxon>Vibrionaceae</taxon>
        <taxon>Veronia</taxon>
    </lineage>
</organism>
<dbReference type="SUPFAM" id="SSF116734">
    <property type="entry name" value="DNA methylase specificity domain"/>
    <property type="match status" value="1"/>
</dbReference>
<accession>A0A1C3EKN2</accession>
<proteinExistence type="predicted"/>
<dbReference type="RefSeq" id="WP_068901480.1">
    <property type="nucleotide sequence ID" value="NZ_JBHUIF010000015.1"/>
</dbReference>
<reference evidence="1 2" key="1">
    <citation type="submission" date="2016-05" db="EMBL/GenBank/DDBJ databases">
        <title>Genomic Taxonomy of the Vibrionaceae.</title>
        <authorList>
            <person name="Gomez-Gil B."/>
            <person name="Enciso-Ibarra J."/>
        </authorList>
    </citation>
    <scope>NUCLEOTIDE SEQUENCE [LARGE SCALE GENOMIC DNA]</scope>
    <source>
        <strain evidence="1 2">CAIM 1920</strain>
    </source>
</reference>
<gene>
    <name evidence="1" type="ORF">A8L45_09170</name>
</gene>
<evidence type="ECO:0000313" key="2">
    <source>
        <dbReference type="Proteomes" id="UP000094936"/>
    </source>
</evidence>
<dbReference type="AlphaFoldDB" id="A0A1C3EKN2"/>